<proteinExistence type="predicted"/>
<gene>
    <name evidence="2" type="ORF">VO63_26375</name>
</gene>
<evidence type="ECO:0000313" key="3">
    <source>
        <dbReference type="Proteomes" id="UP000265325"/>
    </source>
</evidence>
<comment type="caution">
    <text evidence="2">The sequence shown here is derived from an EMBL/GenBank/DDBJ whole genome shotgun (WGS) entry which is preliminary data.</text>
</comment>
<keyword evidence="1" id="KW-0812">Transmembrane</keyword>
<sequence length="122" mass="13536">MPRRSQPSGGVLVDEVRLSAHERRALAGMEAVLSRDRALDRRLSSMRRGLLPRVRPLPRTHGRLPLGVIVLFAASVALMVPAIETGSPVLTWLFAGLWALTLIGLTALVVRWCRRWARHTGD</sequence>
<feature type="transmembrane region" description="Helical" evidence="1">
    <location>
        <begin position="64"/>
        <end position="83"/>
    </location>
</feature>
<evidence type="ECO:0008006" key="4">
    <source>
        <dbReference type="Google" id="ProtNLM"/>
    </source>
</evidence>
<evidence type="ECO:0000256" key="1">
    <source>
        <dbReference type="SAM" id="Phobius"/>
    </source>
</evidence>
<keyword evidence="3" id="KW-1185">Reference proteome</keyword>
<reference evidence="2 3" key="1">
    <citation type="submission" date="2015-05" db="EMBL/GenBank/DDBJ databases">
        <title>Draft Genome assembly of Streptomyces showdoensis.</title>
        <authorList>
            <person name="Thapa K.K."/>
            <person name="Metsa-Ketela M."/>
        </authorList>
    </citation>
    <scope>NUCLEOTIDE SEQUENCE [LARGE SCALE GENOMIC DNA]</scope>
    <source>
        <strain evidence="2 3">ATCC 15227</strain>
    </source>
</reference>
<dbReference type="AlphaFoldDB" id="A0A2P2GH96"/>
<name>A0A2P2GH96_STREW</name>
<accession>A0A2P2GH96</accession>
<evidence type="ECO:0000313" key="2">
    <source>
        <dbReference type="EMBL" id="KKZ70890.1"/>
    </source>
</evidence>
<feature type="transmembrane region" description="Helical" evidence="1">
    <location>
        <begin position="89"/>
        <end position="110"/>
    </location>
</feature>
<keyword evidence="1" id="KW-1133">Transmembrane helix</keyword>
<dbReference type="Proteomes" id="UP000265325">
    <property type="component" value="Unassembled WGS sequence"/>
</dbReference>
<dbReference type="EMBL" id="LAQS01000047">
    <property type="protein sequence ID" value="KKZ70890.1"/>
    <property type="molecule type" value="Genomic_DNA"/>
</dbReference>
<protein>
    <recommendedName>
        <fullName evidence="4">DUF3040 domain-containing protein</fullName>
    </recommendedName>
</protein>
<organism evidence="2 3">
    <name type="scientific">Streptomyces showdoensis</name>
    <dbReference type="NCBI Taxonomy" id="68268"/>
    <lineage>
        <taxon>Bacteria</taxon>
        <taxon>Bacillati</taxon>
        <taxon>Actinomycetota</taxon>
        <taxon>Actinomycetes</taxon>
        <taxon>Kitasatosporales</taxon>
        <taxon>Streptomycetaceae</taxon>
        <taxon>Streptomyces</taxon>
    </lineage>
</organism>
<keyword evidence="1" id="KW-0472">Membrane</keyword>